<evidence type="ECO:0000313" key="1">
    <source>
        <dbReference type="EMBL" id="SEA52094.1"/>
    </source>
</evidence>
<accession>A0A1H4BVH1</accession>
<dbReference type="AlphaFoldDB" id="A0A1H4BVH1"/>
<dbReference type="STRING" id="152573.SAMN04488051_103536"/>
<dbReference type="Proteomes" id="UP000198773">
    <property type="component" value="Unassembled WGS sequence"/>
</dbReference>
<gene>
    <name evidence="1" type="ORF">SAMN04488051_103536</name>
</gene>
<organism evidence="1 2">
    <name type="scientific">Alkalimonas amylolytica</name>
    <dbReference type="NCBI Taxonomy" id="152573"/>
    <lineage>
        <taxon>Bacteria</taxon>
        <taxon>Pseudomonadati</taxon>
        <taxon>Pseudomonadota</taxon>
        <taxon>Gammaproteobacteria</taxon>
        <taxon>Alkalimonas</taxon>
    </lineage>
</organism>
<dbReference type="InterPro" id="IPR032871">
    <property type="entry name" value="AHH_dom_containing"/>
</dbReference>
<keyword evidence="2" id="KW-1185">Reference proteome</keyword>
<sequence>MNNATESVYLSVSDLAEDLTNVTGNKQYGQAAAMAYAIYYRDTVIDTVRYKRGAIDQKTLELSRHIRWMHTRKHNEKLSNNMLAAGRERKKNMAAHHIVAWDHPRAAKSRIRLAAYAIDIDNECNGVFLPRFQRHCPHEYLPNAQSHSKTHTNTYFLNVEFLLEATIAEGMGRNAIISTLRDVAEELEDGEFPLNRRITDV</sequence>
<dbReference type="EMBL" id="FNRM01000003">
    <property type="protein sequence ID" value="SEA52094.1"/>
    <property type="molecule type" value="Genomic_DNA"/>
</dbReference>
<reference evidence="1 2" key="1">
    <citation type="submission" date="2016-10" db="EMBL/GenBank/DDBJ databases">
        <authorList>
            <person name="de Groot N.N."/>
        </authorList>
    </citation>
    <scope>NUCLEOTIDE SEQUENCE [LARGE SCALE GENOMIC DNA]</scope>
    <source>
        <strain evidence="1 2">CGMCC 1.3430</strain>
    </source>
</reference>
<evidence type="ECO:0000313" key="2">
    <source>
        <dbReference type="Proteomes" id="UP000198773"/>
    </source>
</evidence>
<protein>
    <submittedName>
        <fullName evidence="1">A nuclease family of the HNH/ENDO VII superfamily with conserved AHH</fullName>
    </submittedName>
</protein>
<dbReference type="Pfam" id="PF14412">
    <property type="entry name" value="AHH"/>
    <property type="match status" value="1"/>
</dbReference>
<proteinExistence type="predicted"/>
<name>A0A1H4BVH1_ALKAM</name>
<dbReference type="RefSeq" id="WP_245785667.1">
    <property type="nucleotide sequence ID" value="NZ_FNRM01000003.1"/>
</dbReference>